<protein>
    <submittedName>
        <fullName evidence="1">Uncharacterized protein</fullName>
    </submittedName>
</protein>
<evidence type="ECO:0000313" key="2">
    <source>
        <dbReference type="Proteomes" id="UP000011713"/>
    </source>
</evidence>
<organism evidence="1 2">
    <name type="scientific">Hyaloperonospora arabidopsidis (strain Emoy2)</name>
    <name type="common">Downy mildew agent</name>
    <name type="synonym">Peronospora arabidopsidis</name>
    <dbReference type="NCBI Taxonomy" id="559515"/>
    <lineage>
        <taxon>Eukaryota</taxon>
        <taxon>Sar</taxon>
        <taxon>Stramenopiles</taxon>
        <taxon>Oomycota</taxon>
        <taxon>Peronosporomycetes</taxon>
        <taxon>Peronosporales</taxon>
        <taxon>Peronosporaceae</taxon>
        <taxon>Hyaloperonospora</taxon>
    </lineage>
</organism>
<dbReference type="EMBL" id="JH597778">
    <property type="status" value="NOT_ANNOTATED_CDS"/>
    <property type="molecule type" value="Genomic_DNA"/>
</dbReference>
<dbReference type="InParanoid" id="M4B7D9"/>
<sequence length="64" mass="7257">MARSMIAPFDFLWLSKGTHSRMRHIFVTESERLFPAGRCTLHTCTTSSFSDRSAQFYGNPAGSR</sequence>
<proteinExistence type="predicted"/>
<accession>M4B7D9</accession>
<reference evidence="2" key="1">
    <citation type="journal article" date="2010" name="Science">
        <title>Signatures of adaptation to obligate biotrophy in the Hyaloperonospora arabidopsidis genome.</title>
        <authorList>
            <person name="Baxter L."/>
            <person name="Tripathy S."/>
            <person name="Ishaque N."/>
            <person name="Boot N."/>
            <person name="Cabral A."/>
            <person name="Kemen E."/>
            <person name="Thines M."/>
            <person name="Ah-Fong A."/>
            <person name="Anderson R."/>
            <person name="Badejoko W."/>
            <person name="Bittner-Eddy P."/>
            <person name="Boore J.L."/>
            <person name="Chibucos M.C."/>
            <person name="Coates M."/>
            <person name="Dehal P."/>
            <person name="Delehaunty K."/>
            <person name="Dong S."/>
            <person name="Downton P."/>
            <person name="Dumas B."/>
            <person name="Fabro G."/>
            <person name="Fronick C."/>
            <person name="Fuerstenberg S.I."/>
            <person name="Fulton L."/>
            <person name="Gaulin E."/>
            <person name="Govers F."/>
            <person name="Hughes L."/>
            <person name="Humphray S."/>
            <person name="Jiang R.H."/>
            <person name="Judelson H."/>
            <person name="Kamoun S."/>
            <person name="Kyung K."/>
            <person name="Meijer H."/>
            <person name="Minx P."/>
            <person name="Morris P."/>
            <person name="Nelson J."/>
            <person name="Phuntumart V."/>
            <person name="Qutob D."/>
            <person name="Rehmany A."/>
            <person name="Rougon-Cardoso A."/>
            <person name="Ryden P."/>
            <person name="Torto-Alalibo T."/>
            <person name="Studholme D."/>
            <person name="Wang Y."/>
            <person name="Win J."/>
            <person name="Wood J."/>
            <person name="Clifton S.W."/>
            <person name="Rogers J."/>
            <person name="Van den Ackerveken G."/>
            <person name="Jones J.D."/>
            <person name="McDowell J.M."/>
            <person name="Beynon J."/>
            <person name="Tyler B.M."/>
        </authorList>
    </citation>
    <scope>NUCLEOTIDE SEQUENCE [LARGE SCALE GENOMIC DNA]</scope>
    <source>
        <strain evidence="2">Emoy2</strain>
    </source>
</reference>
<dbReference type="VEuPathDB" id="FungiDB:HpaG802191"/>
<dbReference type="AlphaFoldDB" id="M4B7D9"/>
<keyword evidence="2" id="KW-1185">Reference proteome</keyword>
<dbReference type="EnsemblProtists" id="HpaT802191">
    <property type="protein sequence ID" value="HpaP802191"/>
    <property type="gene ID" value="HpaG802191"/>
</dbReference>
<reference evidence="1" key="2">
    <citation type="submission" date="2015-06" db="UniProtKB">
        <authorList>
            <consortium name="EnsemblProtists"/>
        </authorList>
    </citation>
    <scope>IDENTIFICATION</scope>
    <source>
        <strain evidence="1">Emoy2</strain>
    </source>
</reference>
<name>M4B7D9_HYAAE</name>
<evidence type="ECO:0000313" key="1">
    <source>
        <dbReference type="EnsemblProtists" id="HpaP802191"/>
    </source>
</evidence>
<dbReference type="Proteomes" id="UP000011713">
    <property type="component" value="Unassembled WGS sequence"/>
</dbReference>
<dbReference type="HOGENOM" id="CLU_2872382_0_0_1"/>